<evidence type="ECO:0000313" key="3">
    <source>
        <dbReference type="Proteomes" id="UP000281498"/>
    </source>
</evidence>
<dbReference type="InterPro" id="IPR021598">
    <property type="entry name" value="DUF3221"/>
</dbReference>
<protein>
    <recommendedName>
        <fullName evidence="4">DUF3221 domain-containing protein</fullName>
    </recommendedName>
</protein>
<evidence type="ECO:0008006" key="4">
    <source>
        <dbReference type="Google" id="ProtNLM"/>
    </source>
</evidence>
<accession>A0A3A9K505</accession>
<dbReference type="EMBL" id="PDOE01000003">
    <property type="protein sequence ID" value="RKL67399.1"/>
    <property type="molecule type" value="Genomic_DNA"/>
</dbReference>
<dbReference type="PROSITE" id="PS51257">
    <property type="entry name" value="PROKAR_LIPOPROTEIN"/>
    <property type="match status" value="1"/>
</dbReference>
<dbReference type="AlphaFoldDB" id="A0A3A9K505"/>
<feature type="chain" id="PRO_5017294554" description="DUF3221 domain-containing protein" evidence="1">
    <location>
        <begin position="24"/>
        <end position="138"/>
    </location>
</feature>
<gene>
    <name evidence="2" type="ORF">CR203_08530</name>
</gene>
<proteinExistence type="predicted"/>
<feature type="signal peptide" evidence="1">
    <location>
        <begin position="1"/>
        <end position="23"/>
    </location>
</feature>
<sequence>MFKKLSILFSFLFLVLTIGGCGASEDQSPSTTNQNSASEDSQFVEYGVAGRIVEITVSEDESILGSILVEGSEENGATYTEALVTITSDTKIYKNELSSFEDLTMDMYVNVFFQGDVKESFPVQATAKQINIIPDDAK</sequence>
<evidence type="ECO:0000256" key="1">
    <source>
        <dbReference type="SAM" id="SignalP"/>
    </source>
</evidence>
<reference evidence="2 3" key="1">
    <citation type="submission" date="2017-10" db="EMBL/GenBank/DDBJ databases">
        <title>Bacillus sp. nov., a halophilic bacterium isolated from a Keqin Lake.</title>
        <authorList>
            <person name="Wang H."/>
        </authorList>
    </citation>
    <scope>NUCLEOTIDE SEQUENCE [LARGE SCALE GENOMIC DNA]</scope>
    <source>
        <strain evidence="2 3">KCTC 13187</strain>
    </source>
</reference>
<dbReference type="RefSeq" id="WP_110935437.1">
    <property type="nucleotide sequence ID" value="NZ_KZ614146.1"/>
</dbReference>
<dbReference type="Pfam" id="PF11518">
    <property type="entry name" value="DUF3221"/>
    <property type="match status" value="1"/>
</dbReference>
<dbReference type="Proteomes" id="UP000281498">
    <property type="component" value="Unassembled WGS sequence"/>
</dbReference>
<evidence type="ECO:0000313" key="2">
    <source>
        <dbReference type="EMBL" id="RKL67399.1"/>
    </source>
</evidence>
<keyword evidence="3" id="KW-1185">Reference proteome</keyword>
<organism evidence="2 3">
    <name type="scientific">Salipaludibacillus neizhouensis</name>
    <dbReference type="NCBI Taxonomy" id="885475"/>
    <lineage>
        <taxon>Bacteria</taxon>
        <taxon>Bacillati</taxon>
        <taxon>Bacillota</taxon>
        <taxon>Bacilli</taxon>
        <taxon>Bacillales</taxon>
        <taxon>Bacillaceae</taxon>
    </lineage>
</organism>
<keyword evidence="1" id="KW-0732">Signal</keyword>
<comment type="caution">
    <text evidence="2">The sequence shown here is derived from an EMBL/GenBank/DDBJ whole genome shotgun (WGS) entry which is preliminary data.</text>
</comment>
<dbReference type="OrthoDB" id="2662747at2"/>
<name>A0A3A9K505_9BACI</name>